<name>A0AAV5S8D6_9BILA</name>
<dbReference type="AlphaFoldDB" id="A0AAV5S8D6"/>
<dbReference type="GO" id="GO:0004888">
    <property type="term" value="F:transmembrane signaling receptor activity"/>
    <property type="evidence" value="ECO:0007669"/>
    <property type="project" value="InterPro"/>
</dbReference>
<comment type="subcellular location">
    <subcellularLocation>
        <location evidence="1">Membrane</location>
        <topology evidence="1">Multi-pass membrane protein</topology>
    </subcellularLocation>
</comment>
<evidence type="ECO:0000256" key="1">
    <source>
        <dbReference type="ARBA" id="ARBA00004141"/>
    </source>
</evidence>
<keyword evidence="4 6" id="KW-1133">Transmembrane helix</keyword>
<comment type="caution">
    <text evidence="7">The sequence shown here is derived from an EMBL/GenBank/DDBJ whole genome shotgun (WGS) entry which is preliminary data.</text>
</comment>
<keyword evidence="5 6" id="KW-0472">Membrane</keyword>
<keyword evidence="8" id="KW-1185">Reference proteome</keyword>
<evidence type="ECO:0000313" key="7">
    <source>
        <dbReference type="EMBL" id="GMS78800.1"/>
    </source>
</evidence>
<comment type="caution">
    <text evidence="6">Lacks conserved residue(s) required for the propagation of feature annotation.</text>
</comment>
<evidence type="ECO:0000256" key="6">
    <source>
        <dbReference type="RuleBase" id="RU280813"/>
    </source>
</evidence>
<dbReference type="EMBL" id="BTSX01000001">
    <property type="protein sequence ID" value="GMS78800.1"/>
    <property type="molecule type" value="Genomic_DNA"/>
</dbReference>
<dbReference type="GO" id="GO:0007606">
    <property type="term" value="P:sensory perception of chemical stimulus"/>
    <property type="evidence" value="ECO:0007669"/>
    <property type="project" value="UniProtKB-UniRule"/>
</dbReference>
<dbReference type="Proteomes" id="UP001432027">
    <property type="component" value="Unassembled WGS sequence"/>
</dbReference>
<sequence length="118" mass="13763">MRLSNIIQLCYGIPGVLAYFLVIQAMNGVRRVLNRSFIIIFIVTAGINIATWLNAWISLRLQSEPFFFLLLRMAYRPSHYRKHYRYTNISILLCAKCMRSDADNGPICSNYVCDEKHR</sequence>
<accession>A0AAV5S8D6</accession>
<evidence type="ECO:0000256" key="2">
    <source>
        <dbReference type="ARBA" id="ARBA00005692"/>
    </source>
</evidence>
<keyword evidence="3 6" id="KW-0812">Transmembrane</keyword>
<comment type="similarity">
    <text evidence="2 6">Belongs to the nematode receptor-like protein srg family.</text>
</comment>
<organism evidence="7 8">
    <name type="scientific">Pristionchus entomophagus</name>
    <dbReference type="NCBI Taxonomy" id="358040"/>
    <lineage>
        <taxon>Eukaryota</taxon>
        <taxon>Metazoa</taxon>
        <taxon>Ecdysozoa</taxon>
        <taxon>Nematoda</taxon>
        <taxon>Chromadorea</taxon>
        <taxon>Rhabditida</taxon>
        <taxon>Rhabditina</taxon>
        <taxon>Diplogasteromorpha</taxon>
        <taxon>Diplogasteroidea</taxon>
        <taxon>Neodiplogasteridae</taxon>
        <taxon>Pristionchus</taxon>
    </lineage>
</organism>
<dbReference type="PANTHER" id="PTHR31552:SF8">
    <property type="entry name" value="SERPENTINE RECEPTOR CLASS GAMMA"/>
    <property type="match status" value="1"/>
</dbReference>
<protein>
    <recommendedName>
        <fullName evidence="6">Serpentine receptor class gamma</fullName>
    </recommendedName>
</protein>
<dbReference type="GO" id="GO:0016020">
    <property type="term" value="C:membrane"/>
    <property type="evidence" value="ECO:0007669"/>
    <property type="project" value="UniProtKB-SubCell"/>
</dbReference>
<evidence type="ECO:0000256" key="3">
    <source>
        <dbReference type="ARBA" id="ARBA00022692"/>
    </source>
</evidence>
<feature type="transmembrane region" description="Helical" evidence="6">
    <location>
        <begin position="6"/>
        <end position="25"/>
    </location>
</feature>
<gene>
    <name evidence="7" type="ORF">PENTCL1PPCAC_975</name>
</gene>
<feature type="non-terminal residue" evidence="7">
    <location>
        <position position="118"/>
    </location>
</feature>
<evidence type="ECO:0000256" key="4">
    <source>
        <dbReference type="ARBA" id="ARBA00022989"/>
    </source>
</evidence>
<feature type="transmembrane region" description="Helical" evidence="6">
    <location>
        <begin position="32"/>
        <end position="53"/>
    </location>
</feature>
<dbReference type="Pfam" id="PF02118">
    <property type="entry name" value="Srg"/>
    <property type="match status" value="1"/>
</dbReference>
<proteinExistence type="inferred from homology"/>
<dbReference type="PANTHER" id="PTHR31552">
    <property type="entry name" value="SERPENTINE RECEPTOR CLASS GAMMA"/>
    <property type="match status" value="1"/>
</dbReference>
<dbReference type="InterPro" id="IPR000609">
    <property type="entry name" value="7TM_GPCR_serpentine_rcpt_Srg"/>
</dbReference>
<evidence type="ECO:0000313" key="8">
    <source>
        <dbReference type="Proteomes" id="UP001432027"/>
    </source>
</evidence>
<reference evidence="7" key="1">
    <citation type="submission" date="2023-10" db="EMBL/GenBank/DDBJ databases">
        <title>Genome assembly of Pristionchus species.</title>
        <authorList>
            <person name="Yoshida K."/>
            <person name="Sommer R.J."/>
        </authorList>
    </citation>
    <scope>NUCLEOTIDE SEQUENCE</scope>
    <source>
        <strain evidence="7">RS0144</strain>
    </source>
</reference>
<evidence type="ECO:0000256" key="5">
    <source>
        <dbReference type="ARBA" id="ARBA00023136"/>
    </source>
</evidence>